<feature type="modified residue" description="4-aspartylphosphate" evidence="1">
    <location>
        <position position="57"/>
    </location>
</feature>
<dbReference type="EMBL" id="JBHSEW010000007">
    <property type="protein sequence ID" value="MFC4622346.1"/>
    <property type="molecule type" value="Genomic_DNA"/>
</dbReference>
<protein>
    <submittedName>
        <fullName evidence="4">LytR/AlgR family response regulator transcription factor</fullName>
    </submittedName>
</protein>
<gene>
    <name evidence="4" type="ORF">ACFO3A_08970</name>
</gene>
<dbReference type="InterPro" id="IPR007492">
    <property type="entry name" value="LytTR_DNA-bd_dom"/>
</dbReference>
<dbReference type="SMART" id="SM00850">
    <property type="entry name" value="LytTR"/>
    <property type="match status" value="1"/>
</dbReference>
<proteinExistence type="predicted"/>
<dbReference type="Gene3D" id="2.40.50.1020">
    <property type="entry name" value="LytTr DNA-binding domain"/>
    <property type="match status" value="1"/>
</dbReference>
<dbReference type="PANTHER" id="PTHR37299">
    <property type="entry name" value="TRANSCRIPTIONAL REGULATOR-RELATED"/>
    <property type="match status" value="1"/>
</dbReference>
<evidence type="ECO:0000313" key="4">
    <source>
        <dbReference type="EMBL" id="MFC4622346.1"/>
    </source>
</evidence>
<organism evidence="4 5">
    <name type="scientific">Comamonas nitrativorans</name>
    <dbReference type="NCBI Taxonomy" id="108437"/>
    <lineage>
        <taxon>Bacteria</taxon>
        <taxon>Pseudomonadati</taxon>
        <taxon>Pseudomonadota</taxon>
        <taxon>Betaproteobacteria</taxon>
        <taxon>Burkholderiales</taxon>
        <taxon>Comamonadaceae</taxon>
        <taxon>Comamonas</taxon>
    </lineage>
</organism>
<dbReference type="Pfam" id="PF00072">
    <property type="entry name" value="Response_reg"/>
    <property type="match status" value="1"/>
</dbReference>
<dbReference type="Pfam" id="PF04397">
    <property type="entry name" value="LytTR"/>
    <property type="match status" value="1"/>
</dbReference>
<keyword evidence="5" id="KW-1185">Reference proteome</keyword>
<keyword evidence="1" id="KW-0597">Phosphoprotein</keyword>
<name>A0ABV9GVZ1_9BURK</name>
<feature type="domain" description="HTH LytTR-type" evidence="3">
    <location>
        <begin position="134"/>
        <end position="242"/>
    </location>
</feature>
<comment type="caution">
    <text evidence="4">The sequence shown here is derived from an EMBL/GenBank/DDBJ whole genome shotgun (WGS) entry which is preliminary data.</text>
</comment>
<dbReference type="InterPro" id="IPR046947">
    <property type="entry name" value="LytR-like"/>
</dbReference>
<dbReference type="InterPro" id="IPR001789">
    <property type="entry name" value="Sig_transdc_resp-reg_receiver"/>
</dbReference>
<feature type="domain" description="Response regulatory" evidence="2">
    <location>
        <begin position="2"/>
        <end position="120"/>
    </location>
</feature>
<dbReference type="PANTHER" id="PTHR37299:SF1">
    <property type="entry name" value="STAGE 0 SPORULATION PROTEIN A HOMOLOG"/>
    <property type="match status" value="1"/>
</dbReference>
<dbReference type="InterPro" id="IPR011006">
    <property type="entry name" value="CheY-like_superfamily"/>
</dbReference>
<dbReference type="PROSITE" id="PS50930">
    <property type="entry name" value="HTH_LYTTR"/>
    <property type="match status" value="1"/>
</dbReference>
<dbReference type="PROSITE" id="PS50110">
    <property type="entry name" value="RESPONSE_REGULATORY"/>
    <property type="match status" value="1"/>
</dbReference>
<dbReference type="RefSeq" id="WP_377725787.1">
    <property type="nucleotide sequence ID" value="NZ_JBHSEW010000007.1"/>
</dbReference>
<dbReference type="SMART" id="SM00448">
    <property type="entry name" value="REC"/>
    <property type="match status" value="1"/>
</dbReference>
<evidence type="ECO:0000313" key="5">
    <source>
        <dbReference type="Proteomes" id="UP001595967"/>
    </source>
</evidence>
<sequence length="245" mass="26360">MHILIIDDEPLARSRLRHLLGDCMAPGAPWVVSEAANASQAMQLLPGQPPVQVVLLDIQMPGANGMSLAFTLQQLPAPPAIIFVTAHSQYAAQAFDVQACDYLTKPVRLERLQQALAKAQKMLPPVDATPAPTLAATAPGRSLPIPLAQVVCVKAELKMLTVHTVTGCHVLEGSLLDLEQRYPLQLLRVHRSALVNPAFIRGWERHDGASPGEGWSLRLHGLAQPVPVSRRQLPAVRKALGGVGN</sequence>
<evidence type="ECO:0000256" key="1">
    <source>
        <dbReference type="PROSITE-ProRule" id="PRU00169"/>
    </source>
</evidence>
<dbReference type="Proteomes" id="UP001595967">
    <property type="component" value="Unassembled WGS sequence"/>
</dbReference>
<reference evidence="5" key="1">
    <citation type="journal article" date="2019" name="Int. J. Syst. Evol. Microbiol.">
        <title>The Global Catalogue of Microorganisms (GCM) 10K type strain sequencing project: providing services to taxonomists for standard genome sequencing and annotation.</title>
        <authorList>
            <consortium name="The Broad Institute Genomics Platform"/>
            <consortium name="The Broad Institute Genome Sequencing Center for Infectious Disease"/>
            <person name="Wu L."/>
            <person name="Ma J."/>
        </authorList>
    </citation>
    <scope>NUCLEOTIDE SEQUENCE [LARGE SCALE GENOMIC DNA]</scope>
    <source>
        <strain evidence="5">JCM 11650</strain>
    </source>
</reference>
<dbReference type="Gene3D" id="3.40.50.2300">
    <property type="match status" value="1"/>
</dbReference>
<evidence type="ECO:0000259" key="3">
    <source>
        <dbReference type="PROSITE" id="PS50930"/>
    </source>
</evidence>
<evidence type="ECO:0000259" key="2">
    <source>
        <dbReference type="PROSITE" id="PS50110"/>
    </source>
</evidence>
<dbReference type="SUPFAM" id="SSF52172">
    <property type="entry name" value="CheY-like"/>
    <property type="match status" value="1"/>
</dbReference>
<accession>A0ABV9GVZ1</accession>